<dbReference type="PANTHER" id="PTHR42103">
    <property type="entry name" value="ALPHA/BETA-HYDROLASES SUPERFAMILY PROTEIN"/>
    <property type="match status" value="1"/>
</dbReference>
<dbReference type="InterPro" id="IPR000383">
    <property type="entry name" value="Xaa-Pro-like_dom"/>
</dbReference>
<proteinExistence type="predicted"/>
<feature type="region of interest" description="Disordered" evidence="1">
    <location>
        <begin position="1"/>
        <end position="25"/>
    </location>
</feature>
<dbReference type="Pfam" id="PF02129">
    <property type="entry name" value="Peptidase_S15"/>
    <property type="match status" value="1"/>
</dbReference>
<feature type="domain" description="Xaa-Pro dipeptidyl-peptidase-like" evidence="2">
    <location>
        <begin position="54"/>
        <end position="168"/>
    </location>
</feature>
<name>Q1YNL4_AURMS</name>
<evidence type="ECO:0000313" key="4">
    <source>
        <dbReference type="Proteomes" id="UP000000321"/>
    </source>
</evidence>
<dbReference type="InterPro" id="IPR029058">
    <property type="entry name" value="AB_hydrolase_fold"/>
</dbReference>
<dbReference type="ESTHER" id="mobas-q1ynl4">
    <property type="family name" value="Atu1826-like"/>
</dbReference>
<dbReference type="GO" id="GO:0016787">
    <property type="term" value="F:hydrolase activity"/>
    <property type="evidence" value="ECO:0007669"/>
    <property type="project" value="InterPro"/>
</dbReference>
<reference evidence="3 4" key="1">
    <citation type="journal article" date="2008" name="Appl. Environ. Microbiol.">
        <title>Genomic insights into Mn(II) oxidation by the marine alphaproteobacterium Aurantimonas sp. strain SI85-9A1.</title>
        <authorList>
            <person name="Dick G.J."/>
            <person name="Podell S."/>
            <person name="Johnson H.A."/>
            <person name="Rivera-Espinoza Y."/>
            <person name="Bernier-Latmani R."/>
            <person name="McCarthy J.K."/>
            <person name="Torpey J.W."/>
            <person name="Clement B.G."/>
            <person name="Gaasterland T."/>
            <person name="Tebo B.M."/>
        </authorList>
    </citation>
    <scope>NUCLEOTIDE SEQUENCE [LARGE SCALE GENOMIC DNA]</scope>
    <source>
        <strain evidence="3 4">SI85-9A1</strain>
    </source>
</reference>
<evidence type="ECO:0000313" key="3">
    <source>
        <dbReference type="EMBL" id="EAS51017.1"/>
    </source>
</evidence>
<evidence type="ECO:0000256" key="1">
    <source>
        <dbReference type="SAM" id="MobiDB-lite"/>
    </source>
</evidence>
<dbReference type="PANTHER" id="PTHR42103:SF2">
    <property type="entry name" value="AB HYDROLASE-1 DOMAIN-CONTAINING PROTEIN"/>
    <property type="match status" value="1"/>
</dbReference>
<sequence length="254" mass="28727">MNHSKLDPTRPLRLRQVRPAEPSRSPRNIIMPEVIFNGPAGRLEGRYQAAKEKNAPIAIVLHPHPRFGGTMNNQIVYKLFYMFVERGFTTLRFNFRGIGRSQGEFDHGSGELSDAASALDWVQSLHPDSKQCWVAGYSFGAWIGMQLLMRRPEIEGFFSISPQPNSYDFSFLAPCPSSGLIIHGDKDRVAPPKDVQTLVDKLKTQKGIVITQKTMEGANHFYSEHTDELLGECSEYLDRRLAGELSDPRPKRLR</sequence>
<dbReference type="EMBL" id="AAPJ01000001">
    <property type="protein sequence ID" value="EAS51017.1"/>
    <property type="molecule type" value="Genomic_DNA"/>
</dbReference>
<gene>
    <name evidence="3" type="ORF">SI859A1_01824</name>
</gene>
<keyword evidence="4" id="KW-1185">Reference proteome</keyword>
<organism evidence="3 4">
    <name type="scientific">Aurantimonas manganoxydans (strain ATCC BAA-1229 / DSM 21871 / SI85-9A1)</name>
    <dbReference type="NCBI Taxonomy" id="287752"/>
    <lineage>
        <taxon>Bacteria</taxon>
        <taxon>Pseudomonadati</taxon>
        <taxon>Pseudomonadota</taxon>
        <taxon>Alphaproteobacteria</taxon>
        <taxon>Hyphomicrobiales</taxon>
        <taxon>Aurantimonadaceae</taxon>
        <taxon>Aurantimonas</taxon>
    </lineage>
</organism>
<feature type="compositionally biased region" description="Basic and acidic residues" evidence="1">
    <location>
        <begin position="1"/>
        <end position="10"/>
    </location>
</feature>
<evidence type="ECO:0000259" key="2">
    <source>
        <dbReference type="Pfam" id="PF02129"/>
    </source>
</evidence>
<dbReference type="Gene3D" id="3.40.50.1820">
    <property type="entry name" value="alpha/beta hydrolase"/>
    <property type="match status" value="1"/>
</dbReference>
<comment type="caution">
    <text evidence="3">The sequence shown here is derived from an EMBL/GenBank/DDBJ whole genome shotgun (WGS) entry which is preliminary data.</text>
</comment>
<dbReference type="Proteomes" id="UP000000321">
    <property type="component" value="Unassembled WGS sequence"/>
</dbReference>
<dbReference type="BioCyc" id="AURANTIMONAS:SI859A1_01824-MONOMER"/>
<dbReference type="SUPFAM" id="SSF53474">
    <property type="entry name" value="alpha/beta-Hydrolases"/>
    <property type="match status" value="1"/>
</dbReference>
<protein>
    <recommendedName>
        <fullName evidence="2">Xaa-Pro dipeptidyl-peptidase-like domain-containing protein</fullName>
    </recommendedName>
</protein>
<dbReference type="AlphaFoldDB" id="Q1YNL4"/>
<accession>Q1YNL4</accession>
<dbReference type="HOGENOM" id="CLU_086287_0_0_5"/>